<organism evidence="1 2">
    <name type="scientific">Neotamlana sedimentorum</name>
    <dbReference type="NCBI Taxonomy" id="1435349"/>
    <lineage>
        <taxon>Bacteria</taxon>
        <taxon>Pseudomonadati</taxon>
        <taxon>Bacteroidota</taxon>
        <taxon>Flavobacteriia</taxon>
        <taxon>Flavobacteriales</taxon>
        <taxon>Flavobacteriaceae</taxon>
        <taxon>Neotamlana</taxon>
    </lineage>
</organism>
<protein>
    <recommendedName>
        <fullName evidence="3">SusD/RagB family nutrient-binding outer membrane lipoprotein</fullName>
    </recommendedName>
</protein>
<dbReference type="SUPFAM" id="SSF48452">
    <property type="entry name" value="TPR-like"/>
    <property type="match status" value="1"/>
</dbReference>
<dbReference type="EMBL" id="JTDW01000008">
    <property type="protein sequence ID" value="KJD35110.1"/>
    <property type="molecule type" value="Genomic_DNA"/>
</dbReference>
<gene>
    <name evidence="1" type="ORF">PW52_12295</name>
</gene>
<sequence>MLKKMKMKKILILLAVIIFFGACDNGFEEINVNPTKATTLAPSTQFTYVQLYTGGSSYVANLFWNVIHLMQNVQHLNLTSYVSFLYKEGSTNWLFEEQYDTTVKNIVDLEAQLESSNEPTAVIDLAITRIQKVLIFSRLTDAYGDIPYSEAGKGFLEGIRFPKYDMQSDIYADMLATLEASVATLSGSGESSYGSADLFFAGDKSKWIKFGNSLMLRLAMRMVNVDNASAEAWATKAIAGGVMESNDDIAYLQYENHANDGGPNVNPLTKCFTSRASTQVKISKTFMDFMKDRNDPRVSVLCSTVDGDTSFDLQFGQDINDPTRGEANSKPNINIFGGSGEVIYDAPFFFQTYAEVEFMIAEAAERWGLAGGDVEAHYNAGVTAAMEYLAMYGNGVSISASEISDYLTANPFVPAEALKMINEQYWVATFGNGLETFSNWKRSGYPQLVAADVAETLTGGEIPRRFVYPSSEALNNPGNVALATEQQGGDSLLTRMWWDVN</sequence>
<comment type="caution">
    <text evidence="1">The sequence shown here is derived from an EMBL/GenBank/DDBJ whole genome shotgun (WGS) entry which is preliminary data.</text>
</comment>
<reference evidence="1 2" key="1">
    <citation type="submission" date="2014-11" db="EMBL/GenBank/DDBJ databases">
        <title>Tamlana sedimentorum sp. nov., isolated from shallow sand sediments of the Sea of Japan.</title>
        <authorList>
            <person name="Romanenko L.A."/>
        </authorList>
    </citation>
    <scope>NUCLEOTIDE SEQUENCE [LARGE SCALE GENOMIC DNA]</scope>
    <source>
        <strain evidence="1 2">JCM 19808</strain>
    </source>
</reference>
<name>A0A0D7W7I9_9FLAO</name>
<evidence type="ECO:0000313" key="2">
    <source>
        <dbReference type="Proteomes" id="UP000032578"/>
    </source>
</evidence>
<dbReference type="InterPro" id="IPR041662">
    <property type="entry name" value="SusD-like_2"/>
</dbReference>
<dbReference type="Proteomes" id="UP000032578">
    <property type="component" value="Unassembled WGS sequence"/>
</dbReference>
<proteinExistence type="predicted"/>
<evidence type="ECO:0008006" key="3">
    <source>
        <dbReference type="Google" id="ProtNLM"/>
    </source>
</evidence>
<dbReference type="PROSITE" id="PS51257">
    <property type="entry name" value="PROKAR_LIPOPROTEIN"/>
    <property type="match status" value="1"/>
</dbReference>
<accession>A0A0D7W7I9</accession>
<keyword evidence="2" id="KW-1185">Reference proteome</keyword>
<dbReference type="Pfam" id="PF12771">
    <property type="entry name" value="SusD-like_2"/>
    <property type="match status" value="1"/>
</dbReference>
<evidence type="ECO:0000313" key="1">
    <source>
        <dbReference type="EMBL" id="KJD35110.1"/>
    </source>
</evidence>
<dbReference type="PATRIC" id="fig|1435349.4.peg.3455"/>
<dbReference type="InterPro" id="IPR011990">
    <property type="entry name" value="TPR-like_helical_dom_sf"/>
</dbReference>
<dbReference type="STRING" id="1435349.PW52_12295"/>
<dbReference type="AlphaFoldDB" id="A0A0D7W7I9"/>
<dbReference type="Gene3D" id="1.25.40.390">
    <property type="match status" value="1"/>
</dbReference>